<dbReference type="InParanoid" id="A0A409WHB9"/>
<dbReference type="AlphaFoldDB" id="A0A409WHB9"/>
<comment type="caution">
    <text evidence="2">The sequence shown here is derived from an EMBL/GenBank/DDBJ whole genome shotgun (WGS) entry which is preliminary data.</text>
</comment>
<accession>A0A409WHB9</accession>
<reference evidence="2 3" key="1">
    <citation type="journal article" date="2018" name="Evol. Lett.">
        <title>Horizontal gene cluster transfer increased hallucinogenic mushroom diversity.</title>
        <authorList>
            <person name="Reynolds H.T."/>
            <person name="Vijayakumar V."/>
            <person name="Gluck-Thaler E."/>
            <person name="Korotkin H.B."/>
            <person name="Matheny P.B."/>
            <person name="Slot J.C."/>
        </authorList>
    </citation>
    <scope>NUCLEOTIDE SEQUENCE [LARGE SCALE GENOMIC DNA]</scope>
    <source>
        <strain evidence="2 3">2631</strain>
    </source>
</reference>
<sequence>MADNVQTQTISPIIPVTDERIECLPTAPKDYKLKVQQYNDLLEDIFQRELELGNIKSTLIDMREMIAQEARILEGTTISGVDTLDAAKSDASDSDEVLSDGSSDKGKVDPSKTKAVRKAKAKARGNRRSKVPDVQLGGEWDYNLEFSERKGRRASDASILDVDEAMV</sequence>
<organism evidence="2 3">
    <name type="scientific">Psilocybe cyanescens</name>
    <dbReference type="NCBI Taxonomy" id="93625"/>
    <lineage>
        <taxon>Eukaryota</taxon>
        <taxon>Fungi</taxon>
        <taxon>Dikarya</taxon>
        <taxon>Basidiomycota</taxon>
        <taxon>Agaricomycotina</taxon>
        <taxon>Agaricomycetes</taxon>
        <taxon>Agaricomycetidae</taxon>
        <taxon>Agaricales</taxon>
        <taxon>Agaricineae</taxon>
        <taxon>Strophariaceae</taxon>
        <taxon>Psilocybe</taxon>
    </lineage>
</organism>
<dbReference type="EMBL" id="NHYD01003432">
    <property type="protein sequence ID" value="PPQ77897.1"/>
    <property type="molecule type" value="Genomic_DNA"/>
</dbReference>
<feature type="region of interest" description="Disordered" evidence="1">
    <location>
        <begin position="89"/>
        <end position="133"/>
    </location>
</feature>
<gene>
    <name evidence="2" type="ORF">CVT25_015384</name>
</gene>
<keyword evidence="3" id="KW-1185">Reference proteome</keyword>
<dbReference type="Proteomes" id="UP000283269">
    <property type="component" value="Unassembled WGS sequence"/>
</dbReference>
<feature type="compositionally biased region" description="Basic residues" evidence="1">
    <location>
        <begin position="114"/>
        <end position="129"/>
    </location>
</feature>
<protein>
    <submittedName>
        <fullName evidence="2">Uncharacterized protein</fullName>
    </submittedName>
</protein>
<name>A0A409WHB9_PSICY</name>
<dbReference type="OrthoDB" id="3042548at2759"/>
<proteinExistence type="predicted"/>
<evidence type="ECO:0000256" key="1">
    <source>
        <dbReference type="SAM" id="MobiDB-lite"/>
    </source>
</evidence>
<evidence type="ECO:0000313" key="3">
    <source>
        <dbReference type="Proteomes" id="UP000283269"/>
    </source>
</evidence>
<feature type="compositionally biased region" description="Basic and acidic residues" evidence="1">
    <location>
        <begin position="102"/>
        <end position="112"/>
    </location>
</feature>
<evidence type="ECO:0000313" key="2">
    <source>
        <dbReference type="EMBL" id="PPQ77897.1"/>
    </source>
</evidence>